<dbReference type="SUPFAM" id="SSF55874">
    <property type="entry name" value="ATPase domain of HSP90 chaperone/DNA topoisomerase II/histidine kinase"/>
    <property type="match status" value="1"/>
</dbReference>
<evidence type="ECO:0000256" key="9">
    <source>
        <dbReference type="ARBA" id="ARBA00022777"/>
    </source>
</evidence>
<dbReference type="InterPro" id="IPR003660">
    <property type="entry name" value="HAMP_dom"/>
</dbReference>
<gene>
    <name evidence="17" type="ORF">CSC94_15375</name>
</gene>
<feature type="domain" description="Histidine kinase" evidence="14">
    <location>
        <begin position="411"/>
        <end position="622"/>
    </location>
</feature>
<dbReference type="InterPro" id="IPR036890">
    <property type="entry name" value="HATPase_C_sf"/>
</dbReference>
<keyword evidence="8" id="KW-0547">Nucleotide-binding</keyword>
<dbReference type="Pfam" id="PF00672">
    <property type="entry name" value="HAMP"/>
    <property type="match status" value="1"/>
</dbReference>
<reference evidence="17 18" key="1">
    <citation type="submission" date="2017-10" db="EMBL/GenBank/DDBJ databases">
        <title>Sedimentibacterium mangrovi gen. nov., sp. nov., a novel member of family Phyllobacteriacea isolated from mangrove sediment.</title>
        <authorList>
            <person name="Liao H."/>
            <person name="Tian Y."/>
        </authorList>
    </citation>
    <scope>NUCLEOTIDE SEQUENCE [LARGE SCALE GENOMIC DNA]</scope>
    <source>
        <strain evidence="17 18">X9-2-2</strain>
    </source>
</reference>
<dbReference type="RefSeq" id="WP_099307233.1">
    <property type="nucleotide sequence ID" value="NZ_PDVP01000009.1"/>
</dbReference>
<dbReference type="EC" id="2.7.13.3" evidence="3"/>
<evidence type="ECO:0000256" key="4">
    <source>
        <dbReference type="ARBA" id="ARBA00022475"/>
    </source>
</evidence>
<evidence type="ECO:0000256" key="6">
    <source>
        <dbReference type="ARBA" id="ARBA00022679"/>
    </source>
</evidence>
<evidence type="ECO:0000256" key="7">
    <source>
        <dbReference type="ARBA" id="ARBA00022692"/>
    </source>
</evidence>
<evidence type="ECO:0000256" key="1">
    <source>
        <dbReference type="ARBA" id="ARBA00000085"/>
    </source>
</evidence>
<dbReference type="Gene3D" id="6.10.340.10">
    <property type="match status" value="1"/>
</dbReference>
<feature type="transmembrane region" description="Helical" evidence="13">
    <location>
        <begin position="20"/>
        <end position="43"/>
    </location>
</feature>
<evidence type="ECO:0000313" key="18">
    <source>
        <dbReference type="Proteomes" id="UP000221168"/>
    </source>
</evidence>
<dbReference type="SMART" id="SM00387">
    <property type="entry name" value="HATPase_c"/>
    <property type="match status" value="1"/>
</dbReference>
<dbReference type="GO" id="GO:0005886">
    <property type="term" value="C:plasma membrane"/>
    <property type="evidence" value="ECO:0007669"/>
    <property type="project" value="UniProtKB-SubCell"/>
</dbReference>
<keyword evidence="6" id="KW-0808">Transferase</keyword>
<keyword evidence="18" id="KW-1185">Reference proteome</keyword>
<evidence type="ECO:0000256" key="3">
    <source>
        <dbReference type="ARBA" id="ARBA00012438"/>
    </source>
</evidence>
<keyword evidence="10" id="KW-0067">ATP-binding</keyword>
<dbReference type="InterPro" id="IPR000014">
    <property type="entry name" value="PAS"/>
</dbReference>
<comment type="catalytic activity">
    <reaction evidence="1">
        <text>ATP + protein L-histidine = ADP + protein N-phospho-L-histidine.</text>
        <dbReference type="EC" id="2.7.13.3"/>
    </reaction>
</comment>
<dbReference type="NCBIfam" id="TIGR00229">
    <property type="entry name" value="sensory_box"/>
    <property type="match status" value="1"/>
</dbReference>
<dbReference type="PROSITE" id="PS50109">
    <property type="entry name" value="HIS_KIN"/>
    <property type="match status" value="1"/>
</dbReference>
<comment type="subcellular location">
    <subcellularLocation>
        <location evidence="2">Cell membrane</location>
        <topology evidence="2">Multi-pass membrane protein</topology>
    </subcellularLocation>
</comment>
<dbReference type="PANTHER" id="PTHR43065:SF10">
    <property type="entry name" value="PEROXIDE STRESS-ACTIVATED HISTIDINE KINASE MAK3"/>
    <property type="match status" value="1"/>
</dbReference>
<dbReference type="AlphaFoldDB" id="A0A2G1QLF9"/>
<dbReference type="Gene3D" id="3.30.450.290">
    <property type="match status" value="1"/>
</dbReference>
<feature type="domain" description="PAS" evidence="15">
    <location>
        <begin position="270"/>
        <end position="315"/>
    </location>
</feature>
<evidence type="ECO:0000259" key="14">
    <source>
        <dbReference type="PROSITE" id="PS50109"/>
    </source>
</evidence>
<dbReference type="InterPro" id="IPR003661">
    <property type="entry name" value="HisK_dim/P_dom"/>
</dbReference>
<dbReference type="SMART" id="SM00091">
    <property type="entry name" value="PAS"/>
    <property type="match status" value="1"/>
</dbReference>
<dbReference type="InterPro" id="IPR013656">
    <property type="entry name" value="PAS_4"/>
</dbReference>
<dbReference type="InterPro" id="IPR005467">
    <property type="entry name" value="His_kinase_dom"/>
</dbReference>
<dbReference type="InterPro" id="IPR035965">
    <property type="entry name" value="PAS-like_dom_sf"/>
</dbReference>
<feature type="domain" description="HAMP" evidence="16">
    <location>
        <begin position="213"/>
        <end position="265"/>
    </location>
</feature>
<feature type="transmembrane region" description="Helical" evidence="13">
    <location>
        <begin position="191"/>
        <end position="211"/>
    </location>
</feature>
<dbReference type="InterPro" id="IPR004358">
    <property type="entry name" value="Sig_transdc_His_kin-like_C"/>
</dbReference>
<accession>A0A2G1QLF9</accession>
<evidence type="ECO:0000256" key="8">
    <source>
        <dbReference type="ARBA" id="ARBA00022741"/>
    </source>
</evidence>
<evidence type="ECO:0000256" key="13">
    <source>
        <dbReference type="SAM" id="Phobius"/>
    </source>
</evidence>
<dbReference type="OrthoDB" id="9789238at2"/>
<dbReference type="Pfam" id="PF08448">
    <property type="entry name" value="PAS_4"/>
    <property type="match status" value="1"/>
</dbReference>
<keyword evidence="11 13" id="KW-1133">Transmembrane helix</keyword>
<keyword evidence="7 13" id="KW-0812">Transmembrane</keyword>
<proteinExistence type="predicted"/>
<name>A0A2G1QLF9_9HYPH</name>
<evidence type="ECO:0000256" key="11">
    <source>
        <dbReference type="ARBA" id="ARBA00022989"/>
    </source>
</evidence>
<dbReference type="SMART" id="SM00304">
    <property type="entry name" value="HAMP"/>
    <property type="match status" value="1"/>
</dbReference>
<evidence type="ECO:0000256" key="12">
    <source>
        <dbReference type="ARBA" id="ARBA00023012"/>
    </source>
</evidence>
<organism evidence="17 18">
    <name type="scientific">Zhengella mangrovi</name>
    <dbReference type="NCBI Taxonomy" id="1982044"/>
    <lineage>
        <taxon>Bacteria</taxon>
        <taxon>Pseudomonadati</taxon>
        <taxon>Pseudomonadota</taxon>
        <taxon>Alphaproteobacteria</taxon>
        <taxon>Hyphomicrobiales</taxon>
        <taxon>Notoacmeibacteraceae</taxon>
        <taxon>Zhengella</taxon>
    </lineage>
</organism>
<comment type="caution">
    <text evidence="17">The sequence shown here is derived from an EMBL/GenBank/DDBJ whole genome shotgun (WGS) entry which is preliminary data.</text>
</comment>
<keyword evidence="5" id="KW-0597">Phosphoprotein</keyword>
<evidence type="ECO:0000256" key="10">
    <source>
        <dbReference type="ARBA" id="ARBA00022840"/>
    </source>
</evidence>
<evidence type="ECO:0000256" key="5">
    <source>
        <dbReference type="ARBA" id="ARBA00022553"/>
    </source>
</evidence>
<dbReference type="SUPFAM" id="SSF55785">
    <property type="entry name" value="PYP-like sensor domain (PAS domain)"/>
    <property type="match status" value="1"/>
</dbReference>
<dbReference type="PANTHER" id="PTHR43065">
    <property type="entry name" value="SENSOR HISTIDINE KINASE"/>
    <property type="match status" value="1"/>
</dbReference>
<keyword evidence="4" id="KW-1003">Cell membrane</keyword>
<dbReference type="SUPFAM" id="SSF47384">
    <property type="entry name" value="Homodimeric domain of signal transducing histidine kinase"/>
    <property type="match status" value="1"/>
</dbReference>
<dbReference type="GO" id="GO:0000155">
    <property type="term" value="F:phosphorelay sensor kinase activity"/>
    <property type="evidence" value="ECO:0007669"/>
    <property type="project" value="InterPro"/>
</dbReference>
<dbReference type="Gene3D" id="3.30.450.20">
    <property type="entry name" value="PAS domain"/>
    <property type="match status" value="1"/>
</dbReference>
<sequence>MTGALAAVRGYVNARLGRRLLLVLVAVLSTVSLCFLALVIVIYRGQLIEDHARASLEVNHLLQATLENAMLKRDIPGLRQVVDRLGEQDGIAAVMILDPKGEVRFSSRKAELGQIVRDRQIATALENRRPETAFVTGADGSDWLRSVNPVANKPACKECHGTAAENPVNGLLVVDYDAAGIRRNALRTAGLLGFSGLLVILASGIGIWIAMDRLVLGRISQLRCASQDLAAGVLGARAPVQGNDEIGTCAATFNQMASRIETMLDHVATAERALQAIIDSIPDGVRVIDDAFTIVRANDAYCRQVGQPKSRVIGERCYRSSHGRQEPCPQTLTTCPVVALRDASRRTVKFTDAHRARDGAQLFVEVSAARADVPLQQGMTHCVVESIRDLSQAVDLSQKHRLSEIGLLATGVAHEIHNPLSSIELALSAIRESLVDGSVPRTHMDYIEIARTEIGKCLSVTEGLMRLSEPPRDAELVALERTLPEVMSLLAFQFEQAAIRCDLDIEDGLRVLASDSDLRMIAVNLAQNSIHAMPGGGHFGIDGRRAGASVVLRFADTGTGIPAEDLDRIFLPFWTRRADGSTGRGLGLSICKAIVERYRGTIGVASTPGEGTEFTVRLPAADAGEA</sequence>
<dbReference type="SUPFAM" id="SSF158472">
    <property type="entry name" value="HAMP domain-like"/>
    <property type="match status" value="1"/>
</dbReference>
<dbReference type="Pfam" id="PF02518">
    <property type="entry name" value="HATPase_c"/>
    <property type="match status" value="1"/>
</dbReference>
<evidence type="ECO:0000259" key="15">
    <source>
        <dbReference type="PROSITE" id="PS50112"/>
    </source>
</evidence>
<dbReference type="InterPro" id="IPR003594">
    <property type="entry name" value="HATPase_dom"/>
</dbReference>
<dbReference type="InterPro" id="IPR029151">
    <property type="entry name" value="Sensor-like_sf"/>
</dbReference>
<dbReference type="CDD" id="cd06225">
    <property type="entry name" value="HAMP"/>
    <property type="match status" value="1"/>
</dbReference>
<evidence type="ECO:0000313" key="17">
    <source>
        <dbReference type="EMBL" id="PHP66304.1"/>
    </source>
</evidence>
<dbReference type="Proteomes" id="UP000221168">
    <property type="component" value="Unassembled WGS sequence"/>
</dbReference>
<dbReference type="SMART" id="SM00388">
    <property type="entry name" value="HisKA"/>
    <property type="match status" value="1"/>
</dbReference>
<dbReference type="InterPro" id="IPR036097">
    <property type="entry name" value="HisK_dim/P_sf"/>
</dbReference>
<dbReference type="Gene3D" id="1.10.287.130">
    <property type="match status" value="1"/>
</dbReference>
<dbReference type="GO" id="GO:0005524">
    <property type="term" value="F:ATP binding"/>
    <property type="evidence" value="ECO:0007669"/>
    <property type="project" value="UniProtKB-KW"/>
</dbReference>
<protein>
    <recommendedName>
        <fullName evidence="3">histidine kinase</fullName>
        <ecNumber evidence="3">2.7.13.3</ecNumber>
    </recommendedName>
</protein>
<dbReference type="PROSITE" id="PS50112">
    <property type="entry name" value="PAS"/>
    <property type="match status" value="1"/>
</dbReference>
<keyword evidence="9 17" id="KW-0418">Kinase</keyword>
<dbReference type="Gene3D" id="3.30.565.10">
    <property type="entry name" value="Histidine kinase-like ATPase, C-terminal domain"/>
    <property type="match status" value="1"/>
</dbReference>
<dbReference type="CDD" id="cd00082">
    <property type="entry name" value="HisKA"/>
    <property type="match status" value="1"/>
</dbReference>
<evidence type="ECO:0000256" key="2">
    <source>
        <dbReference type="ARBA" id="ARBA00004651"/>
    </source>
</evidence>
<dbReference type="Pfam" id="PF00512">
    <property type="entry name" value="HisKA"/>
    <property type="match status" value="1"/>
</dbReference>
<dbReference type="SUPFAM" id="SSF103190">
    <property type="entry name" value="Sensory domain-like"/>
    <property type="match status" value="1"/>
</dbReference>
<keyword evidence="12" id="KW-0902">Two-component regulatory system</keyword>
<keyword evidence="13" id="KW-0472">Membrane</keyword>
<dbReference type="PRINTS" id="PR00344">
    <property type="entry name" value="BCTRLSENSOR"/>
</dbReference>
<evidence type="ECO:0000259" key="16">
    <source>
        <dbReference type="PROSITE" id="PS50885"/>
    </source>
</evidence>
<dbReference type="EMBL" id="PDVP01000009">
    <property type="protein sequence ID" value="PHP66304.1"/>
    <property type="molecule type" value="Genomic_DNA"/>
</dbReference>
<dbReference type="PROSITE" id="PS50885">
    <property type="entry name" value="HAMP"/>
    <property type="match status" value="1"/>
</dbReference>